<proteinExistence type="predicted"/>
<dbReference type="InterPro" id="IPR005913">
    <property type="entry name" value="dTDP_dehydrorham_reduct"/>
</dbReference>
<dbReference type="RefSeq" id="XP_038790578.1">
    <property type="nucleotide sequence ID" value="XM_038927286.1"/>
</dbReference>
<dbReference type="UniPathway" id="UPA00315">
    <property type="reaction ID" value="UER00080"/>
</dbReference>
<dbReference type="InterPro" id="IPR029903">
    <property type="entry name" value="RmlD-like-bd"/>
</dbReference>
<dbReference type="PANTHER" id="PTHR10491">
    <property type="entry name" value="DTDP-4-DEHYDRORHAMNOSE REDUCTASE"/>
    <property type="match status" value="1"/>
</dbReference>
<dbReference type="AlphaFoldDB" id="A0A8H7BBX4"/>
<gene>
    <name evidence="3" type="ORF">GT037_002239</name>
</gene>
<comment type="caution">
    <text evidence="3">The sequence shown here is derived from an EMBL/GenBank/DDBJ whole genome shotgun (WGS) entry which is preliminary data.</text>
</comment>
<evidence type="ECO:0000313" key="3">
    <source>
        <dbReference type="EMBL" id="KAF7680588.1"/>
    </source>
</evidence>
<sequence>MMRASTPSMKLPQLHRSVAPINLPTRPRLLLPSPVGPQSNQNGTDSINHWSAASGLLGRQVQREFSLDGWKSVGTGLSRITSPDVVKLDILNQDEILRVLDEVSPQVVVHCAANRFPDSCTKDPEAARKLNVDASRILAEATASRGIFIIYISTDYVFAGKPGEAPYKPDSAPSPPNAYGQSKLEGEQAVLDVASRTGANNKVVVLRVPVLYGSCDEPKDSAVNVLMSQLWNAQQTEQGQPKIQVDDYALRYPTNTQDVGRVCRDIAKLYLDPATTSRELPSVLQFSSEDRMTKWQICQTFADIMGLPLDNMEPFEPDEEPKDGTVRPYDCHLDTSALRDLGIDISTVDFRTWWRREVGAFR</sequence>
<dbReference type="GeneID" id="62200464"/>
<accession>A0A8H7BBX4</accession>
<dbReference type="InterPro" id="IPR036291">
    <property type="entry name" value="NAD(P)-bd_dom_sf"/>
</dbReference>
<dbReference type="GO" id="GO:0048269">
    <property type="term" value="C:methionine adenosyltransferase complex"/>
    <property type="evidence" value="ECO:0007669"/>
    <property type="project" value="TreeGrafter"/>
</dbReference>
<feature type="compositionally biased region" description="Polar residues" evidence="1">
    <location>
        <begin position="36"/>
        <end position="48"/>
    </location>
</feature>
<protein>
    <recommendedName>
        <fullName evidence="2">RmlD-like substrate binding domain-containing protein</fullName>
    </recommendedName>
</protein>
<dbReference type="FunFam" id="3.40.50.720:FF:000357">
    <property type="entry name" value="Methionine adenosyltransferase 2 subunit beta"/>
    <property type="match status" value="1"/>
</dbReference>
<organism evidence="3 4">
    <name type="scientific">Alternaria burnsii</name>
    <dbReference type="NCBI Taxonomy" id="1187904"/>
    <lineage>
        <taxon>Eukaryota</taxon>
        <taxon>Fungi</taxon>
        <taxon>Dikarya</taxon>
        <taxon>Ascomycota</taxon>
        <taxon>Pezizomycotina</taxon>
        <taxon>Dothideomycetes</taxon>
        <taxon>Pleosporomycetidae</taxon>
        <taxon>Pleosporales</taxon>
        <taxon>Pleosporineae</taxon>
        <taxon>Pleosporaceae</taxon>
        <taxon>Alternaria</taxon>
        <taxon>Alternaria sect. Alternaria</taxon>
    </lineage>
</organism>
<dbReference type="CDD" id="cd05254">
    <property type="entry name" value="dTDP_HR_like_SDR_e"/>
    <property type="match status" value="1"/>
</dbReference>
<dbReference type="GO" id="GO:0006556">
    <property type="term" value="P:S-adenosylmethionine biosynthetic process"/>
    <property type="evidence" value="ECO:0007669"/>
    <property type="project" value="UniProtKB-UniPathway"/>
</dbReference>
<dbReference type="EMBL" id="JAAABM010000002">
    <property type="protein sequence ID" value="KAF7680588.1"/>
    <property type="molecule type" value="Genomic_DNA"/>
</dbReference>
<keyword evidence="4" id="KW-1185">Reference proteome</keyword>
<feature type="region of interest" description="Disordered" evidence="1">
    <location>
        <begin position="25"/>
        <end position="48"/>
    </location>
</feature>
<dbReference type="Pfam" id="PF04321">
    <property type="entry name" value="RmlD_sub_bind"/>
    <property type="match status" value="1"/>
</dbReference>
<reference evidence="3" key="2">
    <citation type="submission" date="2020-08" db="EMBL/GenBank/DDBJ databases">
        <title>Draft Genome Sequence of Cumin Blight Pathogen Alternaria burnsii.</title>
        <authorList>
            <person name="Feng Z."/>
        </authorList>
    </citation>
    <scope>NUCLEOTIDE SEQUENCE</scope>
    <source>
        <strain evidence="3">CBS107.38</strain>
    </source>
</reference>
<dbReference type="Proteomes" id="UP000596902">
    <property type="component" value="Unassembled WGS sequence"/>
</dbReference>
<reference evidence="3" key="1">
    <citation type="submission" date="2020-01" db="EMBL/GenBank/DDBJ databases">
        <authorList>
            <person name="Feng Z.H.Z."/>
        </authorList>
    </citation>
    <scope>NUCLEOTIDE SEQUENCE</scope>
    <source>
        <strain evidence="3">CBS107.38</strain>
    </source>
</reference>
<dbReference type="SUPFAM" id="SSF51735">
    <property type="entry name" value="NAD(P)-binding Rossmann-fold domains"/>
    <property type="match status" value="1"/>
</dbReference>
<evidence type="ECO:0000313" key="4">
    <source>
        <dbReference type="Proteomes" id="UP000596902"/>
    </source>
</evidence>
<evidence type="ECO:0000259" key="2">
    <source>
        <dbReference type="Pfam" id="PF04321"/>
    </source>
</evidence>
<name>A0A8H7BBX4_9PLEO</name>
<dbReference type="GO" id="GO:0048270">
    <property type="term" value="F:methionine adenosyltransferase regulator activity"/>
    <property type="evidence" value="ECO:0007669"/>
    <property type="project" value="TreeGrafter"/>
</dbReference>
<dbReference type="PANTHER" id="PTHR10491:SF4">
    <property type="entry name" value="METHIONINE ADENOSYLTRANSFERASE 2 SUBUNIT BETA"/>
    <property type="match status" value="1"/>
</dbReference>
<evidence type="ECO:0000256" key="1">
    <source>
        <dbReference type="SAM" id="MobiDB-lite"/>
    </source>
</evidence>
<dbReference type="Gene3D" id="3.40.50.720">
    <property type="entry name" value="NAD(P)-binding Rossmann-like Domain"/>
    <property type="match status" value="1"/>
</dbReference>
<feature type="domain" description="RmlD-like substrate binding" evidence="2">
    <location>
        <begin position="53"/>
        <end position="343"/>
    </location>
</feature>